<dbReference type="Pfam" id="PF02518">
    <property type="entry name" value="HATPase_c"/>
    <property type="match status" value="1"/>
</dbReference>
<gene>
    <name evidence="11" type="ORF">M0G41_05025</name>
</gene>
<feature type="domain" description="PAC" evidence="10">
    <location>
        <begin position="230"/>
        <end position="282"/>
    </location>
</feature>
<dbReference type="SMART" id="SM00086">
    <property type="entry name" value="PAC"/>
    <property type="match status" value="4"/>
</dbReference>
<dbReference type="Gene3D" id="1.10.287.130">
    <property type="match status" value="1"/>
</dbReference>
<evidence type="ECO:0000313" key="12">
    <source>
        <dbReference type="Proteomes" id="UP001431449"/>
    </source>
</evidence>
<dbReference type="SMART" id="SM00448">
    <property type="entry name" value="REC"/>
    <property type="match status" value="1"/>
</dbReference>
<dbReference type="Pfam" id="PF00512">
    <property type="entry name" value="HisKA"/>
    <property type="match status" value="1"/>
</dbReference>
<dbReference type="Gene3D" id="3.30.450.40">
    <property type="match status" value="2"/>
</dbReference>
<feature type="domain" description="PAS" evidence="9">
    <location>
        <begin position="579"/>
        <end position="654"/>
    </location>
</feature>
<dbReference type="Pfam" id="PF08447">
    <property type="entry name" value="PAS_3"/>
    <property type="match status" value="2"/>
</dbReference>
<dbReference type="InterPro" id="IPR000014">
    <property type="entry name" value="PAS"/>
</dbReference>
<dbReference type="InterPro" id="IPR035965">
    <property type="entry name" value="PAS-like_dom_sf"/>
</dbReference>
<dbReference type="PROSITE" id="PS50110">
    <property type="entry name" value="RESPONSE_REGULATORY"/>
    <property type="match status" value="1"/>
</dbReference>
<dbReference type="PROSITE" id="PS50113">
    <property type="entry name" value="PAC"/>
    <property type="match status" value="4"/>
</dbReference>
<proteinExistence type="predicted"/>
<keyword evidence="12" id="KW-1185">Reference proteome</keyword>
<feature type="domain" description="PAC" evidence="10">
    <location>
        <begin position="526"/>
        <end position="578"/>
    </location>
</feature>
<dbReference type="SUPFAM" id="SSF55874">
    <property type="entry name" value="ATPase domain of HSP90 chaperone/DNA topoisomerase II/histidine kinase"/>
    <property type="match status" value="1"/>
</dbReference>
<comment type="caution">
    <text evidence="11">The sequence shown here is derived from an EMBL/GenBank/DDBJ whole genome shotgun (WGS) entry which is preliminary data.</text>
</comment>
<feature type="domain" description="PAC" evidence="10">
    <location>
        <begin position="783"/>
        <end position="835"/>
    </location>
</feature>
<dbReference type="EMBL" id="JALNMH010000003">
    <property type="protein sequence ID" value="MCK7593032.1"/>
    <property type="molecule type" value="Genomic_DNA"/>
</dbReference>
<dbReference type="SMART" id="SM00387">
    <property type="entry name" value="HATPase_c"/>
    <property type="match status" value="1"/>
</dbReference>
<evidence type="ECO:0000259" key="9">
    <source>
        <dbReference type="PROSITE" id="PS50112"/>
    </source>
</evidence>
<dbReference type="EC" id="2.7.13.3" evidence="2"/>
<dbReference type="InterPro" id="IPR001789">
    <property type="entry name" value="Sig_transdc_resp-reg_receiver"/>
</dbReference>
<dbReference type="RefSeq" id="WP_248205951.1">
    <property type="nucleotide sequence ID" value="NZ_JALNMH010000003.1"/>
</dbReference>
<evidence type="ECO:0000259" key="10">
    <source>
        <dbReference type="PROSITE" id="PS50113"/>
    </source>
</evidence>
<feature type="domain" description="Histidine kinase" evidence="7">
    <location>
        <begin position="1021"/>
        <end position="1239"/>
    </location>
</feature>
<dbReference type="InterPro" id="IPR003594">
    <property type="entry name" value="HATPase_dom"/>
</dbReference>
<dbReference type="Pfam" id="PF00989">
    <property type="entry name" value="PAS"/>
    <property type="match status" value="1"/>
</dbReference>
<evidence type="ECO:0000256" key="5">
    <source>
        <dbReference type="ARBA" id="ARBA00022777"/>
    </source>
</evidence>
<dbReference type="PROSITE" id="PS50109">
    <property type="entry name" value="HIS_KIN"/>
    <property type="match status" value="1"/>
</dbReference>
<dbReference type="InterPro" id="IPR005467">
    <property type="entry name" value="His_kinase_dom"/>
</dbReference>
<dbReference type="PRINTS" id="PR00344">
    <property type="entry name" value="BCTRLSENSOR"/>
</dbReference>
<evidence type="ECO:0000256" key="3">
    <source>
        <dbReference type="ARBA" id="ARBA00022553"/>
    </source>
</evidence>
<evidence type="ECO:0000256" key="1">
    <source>
        <dbReference type="ARBA" id="ARBA00000085"/>
    </source>
</evidence>
<accession>A0ABT0GEQ6</accession>
<evidence type="ECO:0000256" key="6">
    <source>
        <dbReference type="PROSITE-ProRule" id="PRU00169"/>
    </source>
</evidence>
<dbReference type="NCBIfam" id="TIGR00229">
    <property type="entry name" value="sensory_box"/>
    <property type="match status" value="4"/>
</dbReference>
<feature type="domain" description="PAS" evidence="9">
    <location>
        <begin position="155"/>
        <end position="209"/>
    </location>
</feature>
<evidence type="ECO:0000256" key="4">
    <source>
        <dbReference type="ARBA" id="ARBA00022679"/>
    </source>
</evidence>
<dbReference type="InterPro" id="IPR029016">
    <property type="entry name" value="GAF-like_dom_sf"/>
</dbReference>
<dbReference type="InterPro" id="IPR013655">
    <property type="entry name" value="PAS_fold_3"/>
</dbReference>
<feature type="modified residue" description="4-aspartylphosphate" evidence="6">
    <location>
        <position position="1308"/>
    </location>
</feature>
<dbReference type="Pfam" id="PF08448">
    <property type="entry name" value="PAS_4"/>
    <property type="match status" value="1"/>
</dbReference>
<comment type="catalytic activity">
    <reaction evidence="1">
        <text>ATP + protein L-histidine = ADP + protein N-phospho-L-histidine.</text>
        <dbReference type="EC" id="2.7.13.3"/>
    </reaction>
</comment>
<protein>
    <recommendedName>
        <fullName evidence="2">histidine kinase</fullName>
        <ecNumber evidence="2">2.7.13.3</ecNumber>
    </recommendedName>
</protein>
<name>A0ABT0GEQ6_9GAMM</name>
<dbReference type="PANTHER" id="PTHR43304">
    <property type="entry name" value="PHYTOCHROME-LIKE PROTEIN CPH1"/>
    <property type="match status" value="1"/>
</dbReference>
<feature type="domain" description="PAS" evidence="9">
    <location>
        <begin position="450"/>
        <end position="522"/>
    </location>
</feature>
<sequence length="1381" mass="152561">MSGLDSASAMEPSLLAFVDLLPEPTLLVSVDGTVLASNRACAESLDLDSAGCRGRALAELVAEPADEVDHFLKLCARSRQLLPGALTLRGKVEAACKAEGGLLLAGEADRRPILMLRLLRRQEASSDFIALNLRVEELAHEIRRRREAEDQALELAERLRTTLASIGDAVITTDLESRVTNMNPVAEALTGWPGSEAVGRPLDEVFRVVDVGSGLMLENATLREGASVGLPQHAELVARDGSRRPIENSAAPIHDGEGKVAGFVLTFRDVTERRREESLLANQNSVLEQVVRGGDLGSVLDTLCLAIEQHVAGDTIATVLLVDEDGKQLRPAAGGRCPEEYSAAIDPVPIGPTMGSCGTAAHRGEPVLVEDIAVDPLWAEFRAVALPFGLRACSSVPIVSSAGEVLGTFAVYAAKPGRPNDQELRVMEFLARTAGIAIERRRSEQALRESELRYRLVGEAANDAIWDWNLLTNEVIWNEGLQVRFGHPTASVGPEAGWWVDHIHPDDRDRVVRDIHAVIDSGGTAWHDEYRFRCADGTYAEVYDRARVVRDEAGRAVRMVGSMLDLTERKRAEESLRFQLDLTKSITDTATTAIFMMDAKSRCTFMNPAAEEMTGYRFEEVENGILHDFIHHHHPDGRPYPMPECPIDRALPENGEVRDHEDVFIRKNGEYFPVLVNAQVIYKQGEAVGTVIEVQDITVRKRAEEALRESEAHFRNMADNAPVMMWVSDATGHCTYLSSRWYQYTGRPVGSDVGFGWLDAVHPDDVPGARAIFLEANRAHQPFNIDYRLRRHDGDYRWAVNAAMPRFNSDGVFQGFVGTVSDVHERKVEEQGSQFLAGASAVLAELTDPDSTLMRLADIAVPQFADWCAVDLVVGEGKTRRLTLRHADPERERIGRAMYERYPPAAEDPAGVPAVVRTGRSELVEDIPGALLQTVAQDAEHLAMMRELQLRSYMCVPMSVRGRLLGVLTFVVGDESARKYDVRDLRVAEDVAQRAAVAIDNASLYRALRDTDRRKDEFLATLAHELRNPLAPIRNGLQLIRLAGGDWSTVEQAHKLMDRQLNQMVRLVDDLMDVSRISTGKLQLRVERVALATVLQSAIESSRPLIQQMGHELSVDMPERPIMLEVDPTRMAQVFLNLLNNAAKYSEPHSRIWVRAEQEQDEAVISVRDAGIGIDSEQLPRVFDMFSQVERSLEKSQGGLGIGLNLVKRLVDLHGGRIEARSAGLGQGAEFIVRVPVLVEPAEETPATESPGEDASALRILVVDDNRDGADSLALMLRMMGNQLCTAYDGEEAVEAAARFEPDVILLDIGLPKLNGYEACRRIRATEAGRDMVIIAQTGWGQEEDRQRTREAGFDHHLVKPVDSQELLKLLGSLPELRTTR</sequence>
<dbReference type="InterPro" id="IPR001610">
    <property type="entry name" value="PAC"/>
</dbReference>
<keyword evidence="3 6" id="KW-0597">Phosphoprotein</keyword>
<dbReference type="InterPro" id="IPR004358">
    <property type="entry name" value="Sig_transdc_His_kin-like_C"/>
</dbReference>
<evidence type="ECO:0000256" key="2">
    <source>
        <dbReference type="ARBA" id="ARBA00012438"/>
    </source>
</evidence>
<feature type="domain" description="PAC" evidence="10">
    <location>
        <begin position="658"/>
        <end position="709"/>
    </location>
</feature>
<dbReference type="PROSITE" id="PS50112">
    <property type="entry name" value="PAS"/>
    <property type="match status" value="4"/>
</dbReference>
<dbReference type="InterPro" id="IPR003661">
    <property type="entry name" value="HisK_dim/P_dom"/>
</dbReference>
<evidence type="ECO:0000259" key="8">
    <source>
        <dbReference type="PROSITE" id="PS50110"/>
    </source>
</evidence>
<dbReference type="Proteomes" id="UP001431449">
    <property type="component" value="Unassembled WGS sequence"/>
</dbReference>
<feature type="domain" description="PAS" evidence="9">
    <location>
        <begin position="710"/>
        <end position="765"/>
    </location>
</feature>
<dbReference type="Gene3D" id="3.30.565.10">
    <property type="entry name" value="Histidine kinase-like ATPase, C-terminal domain"/>
    <property type="match status" value="1"/>
</dbReference>
<dbReference type="Gene3D" id="3.40.50.2300">
    <property type="match status" value="1"/>
</dbReference>
<feature type="domain" description="Response regulatory" evidence="8">
    <location>
        <begin position="1259"/>
        <end position="1375"/>
    </location>
</feature>
<keyword evidence="5" id="KW-0418">Kinase</keyword>
<dbReference type="PANTHER" id="PTHR43304:SF1">
    <property type="entry name" value="PAC DOMAIN-CONTAINING PROTEIN"/>
    <property type="match status" value="1"/>
</dbReference>
<dbReference type="SUPFAM" id="SSF55781">
    <property type="entry name" value="GAF domain-like"/>
    <property type="match status" value="2"/>
</dbReference>
<dbReference type="SMART" id="SM00388">
    <property type="entry name" value="HisKA"/>
    <property type="match status" value="1"/>
</dbReference>
<dbReference type="Pfam" id="PF13185">
    <property type="entry name" value="GAF_2"/>
    <property type="match status" value="1"/>
</dbReference>
<dbReference type="Pfam" id="PF01590">
    <property type="entry name" value="GAF"/>
    <property type="match status" value="1"/>
</dbReference>
<evidence type="ECO:0000313" key="11">
    <source>
        <dbReference type="EMBL" id="MCK7593032.1"/>
    </source>
</evidence>
<dbReference type="SMART" id="SM00065">
    <property type="entry name" value="GAF"/>
    <property type="match status" value="2"/>
</dbReference>
<dbReference type="CDD" id="cd00130">
    <property type="entry name" value="PAS"/>
    <property type="match status" value="4"/>
</dbReference>
<organism evidence="11 12">
    <name type="scientific">Pseudomarimonas salicorniae</name>
    <dbReference type="NCBI Taxonomy" id="2933270"/>
    <lineage>
        <taxon>Bacteria</taxon>
        <taxon>Pseudomonadati</taxon>
        <taxon>Pseudomonadota</taxon>
        <taxon>Gammaproteobacteria</taxon>
        <taxon>Lysobacterales</taxon>
        <taxon>Lysobacteraceae</taxon>
        <taxon>Pseudomarimonas</taxon>
    </lineage>
</organism>
<dbReference type="SMART" id="SM00091">
    <property type="entry name" value="PAS"/>
    <property type="match status" value="5"/>
</dbReference>
<dbReference type="InterPro" id="IPR011006">
    <property type="entry name" value="CheY-like_superfamily"/>
</dbReference>
<dbReference type="InterPro" id="IPR003018">
    <property type="entry name" value="GAF"/>
</dbReference>
<dbReference type="Pfam" id="PF00072">
    <property type="entry name" value="Response_reg"/>
    <property type="match status" value="1"/>
</dbReference>
<reference evidence="11" key="1">
    <citation type="submission" date="2022-04" db="EMBL/GenBank/DDBJ databases">
        <title>Lysobacter sp. CAU 1642 isolated from sea sand.</title>
        <authorList>
            <person name="Kim W."/>
        </authorList>
    </citation>
    <scope>NUCLEOTIDE SEQUENCE</scope>
    <source>
        <strain evidence="11">CAU 1642</strain>
    </source>
</reference>
<keyword evidence="4" id="KW-0808">Transferase</keyword>
<dbReference type="InterPro" id="IPR000700">
    <property type="entry name" value="PAS-assoc_C"/>
</dbReference>
<dbReference type="InterPro" id="IPR013767">
    <property type="entry name" value="PAS_fold"/>
</dbReference>
<dbReference type="CDD" id="cd17580">
    <property type="entry name" value="REC_2_DhkD-like"/>
    <property type="match status" value="1"/>
</dbReference>
<dbReference type="CDD" id="cd00082">
    <property type="entry name" value="HisKA"/>
    <property type="match status" value="1"/>
</dbReference>
<dbReference type="SUPFAM" id="SSF55785">
    <property type="entry name" value="PYP-like sensor domain (PAS domain)"/>
    <property type="match status" value="4"/>
</dbReference>
<dbReference type="InterPro" id="IPR036890">
    <property type="entry name" value="HATPase_C_sf"/>
</dbReference>
<dbReference type="SUPFAM" id="SSF52172">
    <property type="entry name" value="CheY-like"/>
    <property type="match status" value="1"/>
</dbReference>
<dbReference type="InterPro" id="IPR052162">
    <property type="entry name" value="Sensor_kinase/Photoreceptor"/>
</dbReference>
<dbReference type="InterPro" id="IPR013656">
    <property type="entry name" value="PAS_4"/>
</dbReference>
<dbReference type="SUPFAM" id="SSF47384">
    <property type="entry name" value="Homodimeric domain of signal transducing histidine kinase"/>
    <property type="match status" value="1"/>
</dbReference>
<evidence type="ECO:0000259" key="7">
    <source>
        <dbReference type="PROSITE" id="PS50109"/>
    </source>
</evidence>
<dbReference type="InterPro" id="IPR036097">
    <property type="entry name" value="HisK_dim/P_sf"/>
</dbReference>
<dbReference type="Gene3D" id="3.30.450.20">
    <property type="entry name" value="PAS domain"/>
    <property type="match status" value="4"/>
</dbReference>